<evidence type="ECO:0000259" key="7">
    <source>
        <dbReference type="PROSITE" id="PS51481"/>
    </source>
</evidence>
<dbReference type="SUPFAM" id="SSF101473">
    <property type="entry name" value="DhaL-like"/>
    <property type="match status" value="1"/>
</dbReference>
<dbReference type="RefSeq" id="WP_037337997.1">
    <property type="nucleotide sequence ID" value="NZ_APNK01000016.1"/>
</dbReference>
<gene>
    <name evidence="8" type="ORF">C41B8_11138</name>
</gene>
<dbReference type="PANTHER" id="PTHR28629:SF4">
    <property type="entry name" value="TRIOKINASE_FMN CYCLASE"/>
    <property type="match status" value="1"/>
</dbReference>
<evidence type="ECO:0000256" key="3">
    <source>
        <dbReference type="ARBA" id="ARBA00022777"/>
    </source>
</evidence>
<accession>A0A084IKA5</accession>
<dbReference type="Pfam" id="PF02734">
    <property type="entry name" value="Dak2"/>
    <property type="match status" value="1"/>
</dbReference>
<dbReference type="GO" id="GO:0005524">
    <property type="term" value="F:ATP binding"/>
    <property type="evidence" value="ECO:0007669"/>
    <property type="project" value="UniProtKB-KW"/>
</dbReference>
<dbReference type="eggNOG" id="COG2376">
    <property type="taxonomic scope" value="Bacteria"/>
</dbReference>
<dbReference type="Pfam" id="PF02733">
    <property type="entry name" value="Dak1"/>
    <property type="match status" value="1"/>
</dbReference>
<organism evidence="8 9">
    <name type="scientific">Salinisphaera hydrothermalis (strain C41B8)</name>
    <dbReference type="NCBI Taxonomy" id="1304275"/>
    <lineage>
        <taxon>Bacteria</taxon>
        <taxon>Pseudomonadati</taxon>
        <taxon>Pseudomonadota</taxon>
        <taxon>Gammaproteobacteria</taxon>
        <taxon>Salinisphaerales</taxon>
        <taxon>Salinisphaeraceae</taxon>
        <taxon>Salinisphaera</taxon>
    </lineage>
</organism>
<dbReference type="AlphaFoldDB" id="A0A084IKA5"/>
<dbReference type="PROSITE" id="PS51481">
    <property type="entry name" value="DHAK"/>
    <property type="match status" value="1"/>
</dbReference>
<evidence type="ECO:0000259" key="6">
    <source>
        <dbReference type="PROSITE" id="PS51480"/>
    </source>
</evidence>
<sequence length="541" mass="54797">MEFFFNAADDVVDDALSGLARIAPVRISERGSGMRLIVDRDFDRDRVAVISGGGAGHEPSHAGLVGRGMLAAAIAGDLFTSPSVEAVLAAIREVTGPAGCLLVIKNYTGDRLNFGLAAERATREGYKVRTVIVADDVSLPEDVGARGLAGTVFVHKIAGHHAAAGADLDAVADAAEATTRDLVSIGLSLSSATLPGTAREPRSPELGLGIHNEPGVSEVAPEDAAEAVAMALEPLLKAADARHGRDARWAVLVNNLGGCSTQEMGVLTDQVLRQLPEGRARIAVVPAALMTSMNMHGFSITLLPCDDATEAALASDTAAVGWPGAASVTEPATFAPTPSADKQPGGGGRDARIGEQIRAAADALSAARSELDELDASAGDGDTGTAFDRGATAIRRALDDDRLSTGDPARLAEEIGDVLARDMGGSSGVLLSILFTATAAALADGRPLGEALTAGIGRMQDYGGARPGDRTMLDALSPAAEALTDGSLAAAAAAARQGADATADMGHAGAGRAAYVRDDALAGIKDPGAEAVARVFEALAG</sequence>
<dbReference type="EMBL" id="APNK01000016">
    <property type="protein sequence ID" value="KEZ77139.1"/>
    <property type="molecule type" value="Genomic_DNA"/>
</dbReference>
<dbReference type="FunFam" id="3.40.50.10440:FF:000001">
    <property type="entry name" value="Dihydroxyacetone kinase, DhaK subunit"/>
    <property type="match status" value="1"/>
</dbReference>
<protein>
    <submittedName>
        <fullName evidence="8">Glycerone kinase</fullName>
    </submittedName>
</protein>
<dbReference type="GO" id="GO:0005829">
    <property type="term" value="C:cytosol"/>
    <property type="evidence" value="ECO:0007669"/>
    <property type="project" value="TreeGrafter"/>
</dbReference>
<keyword evidence="9" id="KW-1185">Reference proteome</keyword>
<feature type="domain" description="DhaL" evidence="6">
    <location>
        <begin position="351"/>
        <end position="541"/>
    </location>
</feature>
<dbReference type="GO" id="GO:0004371">
    <property type="term" value="F:glycerone kinase activity"/>
    <property type="evidence" value="ECO:0007669"/>
    <property type="project" value="InterPro"/>
</dbReference>
<keyword evidence="1" id="KW-0808">Transferase</keyword>
<reference evidence="8 9" key="1">
    <citation type="submission" date="2013-03" db="EMBL/GenBank/DDBJ databases">
        <title>Salinisphaera hydrothermalis C41B8 Genome Sequencing.</title>
        <authorList>
            <person name="Li C."/>
            <person name="Lai Q."/>
            <person name="Shao Z."/>
        </authorList>
    </citation>
    <scope>NUCLEOTIDE SEQUENCE [LARGE SCALE GENOMIC DNA]</scope>
    <source>
        <strain evidence="8 9">C41B8</strain>
    </source>
</reference>
<evidence type="ECO:0000256" key="5">
    <source>
        <dbReference type="SAM" id="MobiDB-lite"/>
    </source>
</evidence>
<dbReference type="SMART" id="SM01120">
    <property type="entry name" value="Dak2"/>
    <property type="match status" value="1"/>
</dbReference>
<dbReference type="PANTHER" id="PTHR28629">
    <property type="entry name" value="TRIOKINASE/FMN CYCLASE"/>
    <property type="match status" value="1"/>
</dbReference>
<dbReference type="InterPro" id="IPR004007">
    <property type="entry name" value="DhaL_dom"/>
</dbReference>
<evidence type="ECO:0000313" key="8">
    <source>
        <dbReference type="EMBL" id="KEZ77139.1"/>
    </source>
</evidence>
<evidence type="ECO:0000256" key="1">
    <source>
        <dbReference type="ARBA" id="ARBA00022679"/>
    </source>
</evidence>
<dbReference type="InterPro" id="IPR004006">
    <property type="entry name" value="DhaK_dom"/>
</dbReference>
<dbReference type="Gene3D" id="1.25.40.340">
    <property type="match status" value="1"/>
</dbReference>
<name>A0A084IKA5_SALHC</name>
<evidence type="ECO:0000256" key="4">
    <source>
        <dbReference type="ARBA" id="ARBA00022840"/>
    </source>
</evidence>
<dbReference type="GO" id="GO:0019563">
    <property type="term" value="P:glycerol catabolic process"/>
    <property type="evidence" value="ECO:0007669"/>
    <property type="project" value="TreeGrafter"/>
</dbReference>
<dbReference type="SUPFAM" id="SSF82549">
    <property type="entry name" value="DAK1/DegV-like"/>
    <property type="match status" value="1"/>
</dbReference>
<dbReference type="Proteomes" id="UP000028302">
    <property type="component" value="Unassembled WGS sequence"/>
</dbReference>
<evidence type="ECO:0000313" key="9">
    <source>
        <dbReference type="Proteomes" id="UP000028302"/>
    </source>
</evidence>
<keyword evidence="4" id="KW-0067">ATP-binding</keyword>
<dbReference type="InterPro" id="IPR036117">
    <property type="entry name" value="DhaL_dom_sf"/>
</dbReference>
<dbReference type="Gene3D" id="3.40.50.10440">
    <property type="entry name" value="Dihydroxyacetone kinase, domain 1"/>
    <property type="match status" value="1"/>
</dbReference>
<proteinExistence type="predicted"/>
<dbReference type="Gene3D" id="3.30.1180.20">
    <property type="entry name" value="Dihydroxyacetone kinase, domain 2"/>
    <property type="match status" value="1"/>
</dbReference>
<feature type="domain" description="DhaK" evidence="7">
    <location>
        <begin position="7"/>
        <end position="322"/>
    </location>
</feature>
<keyword evidence="2" id="KW-0547">Nucleotide-binding</keyword>
<dbReference type="STRING" id="1304275.C41B8_11138"/>
<evidence type="ECO:0000256" key="2">
    <source>
        <dbReference type="ARBA" id="ARBA00022741"/>
    </source>
</evidence>
<comment type="caution">
    <text evidence="8">The sequence shown here is derived from an EMBL/GenBank/DDBJ whole genome shotgun (WGS) entry which is preliminary data.</text>
</comment>
<dbReference type="InterPro" id="IPR050861">
    <property type="entry name" value="Dihydroxyacetone_Kinase"/>
</dbReference>
<dbReference type="PATRIC" id="fig|1304275.5.peg.2272"/>
<keyword evidence="3 8" id="KW-0418">Kinase</keyword>
<dbReference type="OrthoDB" id="9806345at2"/>
<feature type="region of interest" description="Disordered" evidence="5">
    <location>
        <begin position="329"/>
        <end position="351"/>
    </location>
</feature>
<dbReference type="PROSITE" id="PS51480">
    <property type="entry name" value="DHAL"/>
    <property type="match status" value="1"/>
</dbReference>